<keyword evidence="1" id="KW-0472">Membrane</keyword>
<proteinExistence type="predicted"/>
<feature type="transmembrane region" description="Helical" evidence="1">
    <location>
        <begin position="29"/>
        <end position="48"/>
    </location>
</feature>
<evidence type="ECO:0000256" key="1">
    <source>
        <dbReference type="SAM" id="Phobius"/>
    </source>
</evidence>
<comment type="caution">
    <text evidence="2">The sequence shown here is derived from an EMBL/GenBank/DDBJ whole genome shotgun (WGS) entry which is preliminary data.</text>
</comment>
<keyword evidence="1" id="KW-1133">Transmembrane helix</keyword>
<sequence length="248" mass="28256">MLVPSVISFVLASFGFVAAWLNEGSIRLSFLIGSLLFLVLGVGLLSALRAIKGLRKDVHSNAEVSERAEEQSEMAKIPSVPETPGVFLREQDMVFGPDGKGAFSVSFWFEEDLANNQEYLGMKELHYLFLEFEGDYKLIKRKEEINGEDYIVYTFQSGYQVDFNQSRYINFEEKEDKSYLLEIKIGKLSERIIRGKAYTLVIKVTLPAKINMANSMTYEDKTVEWRITGAHFKRDLTLKAFTLPFALS</sequence>
<organism evidence="2">
    <name type="scientific">marine sediment metagenome</name>
    <dbReference type="NCBI Taxonomy" id="412755"/>
    <lineage>
        <taxon>unclassified sequences</taxon>
        <taxon>metagenomes</taxon>
        <taxon>ecological metagenomes</taxon>
    </lineage>
</organism>
<reference evidence="2" key="1">
    <citation type="journal article" date="2014" name="Front. Microbiol.">
        <title>High frequency of phylogenetically diverse reductive dehalogenase-homologous genes in deep subseafloor sedimentary metagenomes.</title>
        <authorList>
            <person name="Kawai M."/>
            <person name="Futagami T."/>
            <person name="Toyoda A."/>
            <person name="Takaki Y."/>
            <person name="Nishi S."/>
            <person name="Hori S."/>
            <person name="Arai W."/>
            <person name="Tsubouchi T."/>
            <person name="Morono Y."/>
            <person name="Uchiyama I."/>
            <person name="Ito T."/>
            <person name="Fujiyama A."/>
            <person name="Inagaki F."/>
            <person name="Takami H."/>
        </authorList>
    </citation>
    <scope>NUCLEOTIDE SEQUENCE</scope>
    <source>
        <strain evidence="2">Expedition CK06-06</strain>
    </source>
</reference>
<evidence type="ECO:0000313" key="2">
    <source>
        <dbReference type="EMBL" id="GAG92530.1"/>
    </source>
</evidence>
<dbReference type="EMBL" id="BART01022122">
    <property type="protein sequence ID" value="GAG92530.1"/>
    <property type="molecule type" value="Genomic_DNA"/>
</dbReference>
<name>X1BBY6_9ZZZZ</name>
<accession>X1BBY6</accession>
<gene>
    <name evidence="2" type="ORF">S01H4_40588</name>
</gene>
<protein>
    <submittedName>
        <fullName evidence="2">Uncharacterized protein</fullName>
    </submittedName>
</protein>
<keyword evidence="1" id="KW-0812">Transmembrane</keyword>
<dbReference type="AlphaFoldDB" id="X1BBY6"/>